<dbReference type="Pfam" id="PF00535">
    <property type="entry name" value="Glycos_transf_2"/>
    <property type="match status" value="1"/>
</dbReference>
<feature type="domain" description="Glycosyltransferase 2-like" evidence="5">
    <location>
        <begin position="11"/>
        <end position="133"/>
    </location>
</feature>
<evidence type="ECO:0000256" key="4">
    <source>
        <dbReference type="ARBA" id="ARBA00022679"/>
    </source>
</evidence>
<reference evidence="6 7" key="1">
    <citation type="submission" date="2016-10" db="EMBL/GenBank/DDBJ databases">
        <authorList>
            <person name="de Groot N.N."/>
        </authorList>
    </citation>
    <scope>NUCLEOTIDE SEQUENCE [LARGE SCALE GENOMIC DNA]</scope>
    <source>
        <strain evidence="6 7">JCM 11308</strain>
    </source>
</reference>
<protein>
    <submittedName>
        <fullName evidence="6">Rhamnopyranosyl-N-acetylglucosaminyl-diphospho-decaprenol beta-1,3/1,4-galactofuranosyltransferase</fullName>
    </submittedName>
</protein>
<evidence type="ECO:0000256" key="2">
    <source>
        <dbReference type="ARBA" id="ARBA00006739"/>
    </source>
</evidence>
<dbReference type="SUPFAM" id="SSF53448">
    <property type="entry name" value="Nucleotide-diphospho-sugar transferases"/>
    <property type="match status" value="1"/>
</dbReference>
<organism evidence="6 7">
    <name type="scientific">Rhodococcus tukisamuensis</name>
    <dbReference type="NCBI Taxonomy" id="168276"/>
    <lineage>
        <taxon>Bacteria</taxon>
        <taxon>Bacillati</taxon>
        <taxon>Actinomycetota</taxon>
        <taxon>Actinomycetes</taxon>
        <taxon>Mycobacteriales</taxon>
        <taxon>Nocardiaceae</taxon>
        <taxon>Rhodococcus</taxon>
    </lineage>
</organism>
<comment type="similarity">
    <text evidence="2">Belongs to the glycosyltransferase 2 family.</text>
</comment>
<evidence type="ECO:0000313" key="6">
    <source>
        <dbReference type="EMBL" id="SDC55203.1"/>
    </source>
</evidence>
<dbReference type="InterPro" id="IPR001173">
    <property type="entry name" value="Glyco_trans_2-like"/>
</dbReference>
<keyword evidence="4 6" id="KW-0808">Transferase</keyword>
<proteinExistence type="inferred from homology"/>
<dbReference type="EMBL" id="FNAB01000001">
    <property type="protein sequence ID" value="SDC55203.1"/>
    <property type="molecule type" value="Genomic_DNA"/>
</dbReference>
<dbReference type="RefSeq" id="WP_072844510.1">
    <property type="nucleotide sequence ID" value="NZ_FNAB01000001.1"/>
</dbReference>
<evidence type="ECO:0000313" key="7">
    <source>
        <dbReference type="Proteomes" id="UP000199417"/>
    </source>
</evidence>
<comment type="pathway">
    <text evidence="1">Cell wall biogenesis; cell wall polysaccharide biosynthesis.</text>
</comment>
<accession>A0A1G6MI49</accession>
<gene>
    <name evidence="6" type="ORF">SAMN05444580_101189</name>
</gene>
<evidence type="ECO:0000256" key="3">
    <source>
        <dbReference type="ARBA" id="ARBA00022676"/>
    </source>
</evidence>
<evidence type="ECO:0000259" key="5">
    <source>
        <dbReference type="Pfam" id="PF00535"/>
    </source>
</evidence>
<keyword evidence="3" id="KW-0328">Glycosyltransferase</keyword>
<evidence type="ECO:0000256" key="1">
    <source>
        <dbReference type="ARBA" id="ARBA00004776"/>
    </source>
</evidence>
<dbReference type="GO" id="GO:0016757">
    <property type="term" value="F:glycosyltransferase activity"/>
    <property type="evidence" value="ECO:0007669"/>
    <property type="project" value="UniProtKB-KW"/>
</dbReference>
<dbReference type="AlphaFoldDB" id="A0A1G6MI49"/>
<dbReference type="Proteomes" id="UP000199417">
    <property type="component" value="Unassembled WGS sequence"/>
</dbReference>
<dbReference type="PANTHER" id="PTHR43179">
    <property type="entry name" value="RHAMNOSYLTRANSFERASE WBBL"/>
    <property type="match status" value="1"/>
</dbReference>
<dbReference type="Gene3D" id="3.90.550.10">
    <property type="entry name" value="Spore Coat Polysaccharide Biosynthesis Protein SpsA, Chain A"/>
    <property type="match status" value="1"/>
</dbReference>
<dbReference type="InterPro" id="IPR029044">
    <property type="entry name" value="Nucleotide-diphossugar_trans"/>
</dbReference>
<name>A0A1G6MI49_9NOCA</name>
<sequence>MSAAEPRIVGVVVTHKRRELLAESLKVLAGQTRPLDHLVVVDNADEADVRELVEGAGIPCTYLGSQHNLGGAGGFALGMLYALSLGADWVWLADDDGRPDGPDVLATLLDCATRHGLAEVSPVVCDIDEPDRLAFPLRRGLEWRRLRSELGEEDLLPGIASLFNGALFSAAAIDAVGVPDLRLFVRGDEVELHRRLVRSGLPFGTCLQTAYVHPNGADEFKPILGGRMHTQYPDNETKRFFTYRNRGYLMAQPGMRKLLPQEYARFGWYFLVSQRDPAGFREWMRLRKLGRQERFTRP</sequence>
<dbReference type="STRING" id="168276.SAMN05444580_101189"/>
<dbReference type="PANTHER" id="PTHR43179:SF12">
    <property type="entry name" value="GALACTOFURANOSYLTRANSFERASE GLFT2"/>
    <property type="match status" value="1"/>
</dbReference>
<keyword evidence="7" id="KW-1185">Reference proteome</keyword>